<dbReference type="GO" id="GO:0008168">
    <property type="term" value="F:methyltransferase activity"/>
    <property type="evidence" value="ECO:0007669"/>
    <property type="project" value="UniProtKB-KW"/>
</dbReference>
<keyword evidence="1" id="KW-0808">Transferase</keyword>
<reference evidence="1" key="2">
    <citation type="submission" date="2014-07" db="EMBL/GenBank/DDBJ databases">
        <authorList>
            <person name="Hull J."/>
        </authorList>
    </citation>
    <scope>NUCLEOTIDE SEQUENCE</scope>
</reference>
<dbReference type="EMBL" id="GBHO01042116">
    <property type="protein sequence ID" value="JAG01488.1"/>
    <property type="molecule type" value="Transcribed_RNA"/>
</dbReference>
<protein>
    <submittedName>
        <fullName evidence="1">Ribosomal RNA small subunit methyltransferase H</fullName>
    </submittedName>
</protein>
<evidence type="ECO:0000313" key="1">
    <source>
        <dbReference type="EMBL" id="JAG01488.1"/>
    </source>
</evidence>
<proteinExistence type="predicted"/>
<organism evidence="1">
    <name type="scientific">Lygus hesperus</name>
    <name type="common">Western plant bug</name>
    <dbReference type="NCBI Taxonomy" id="30085"/>
    <lineage>
        <taxon>Eukaryota</taxon>
        <taxon>Metazoa</taxon>
        <taxon>Ecdysozoa</taxon>
        <taxon>Arthropoda</taxon>
        <taxon>Hexapoda</taxon>
        <taxon>Insecta</taxon>
        <taxon>Pterygota</taxon>
        <taxon>Neoptera</taxon>
        <taxon>Paraneoptera</taxon>
        <taxon>Hemiptera</taxon>
        <taxon>Heteroptera</taxon>
        <taxon>Panheteroptera</taxon>
        <taxon>Cimicomorpha</taxon>
        <taxon>Miridae</taxon>
        <taxon>Mirini</taxon>
        <taxon>Lygus</taxon>
    </lineage>
</organism>
<keyword evidence="1" id="KW-0489">Methyltransferase</keyword>
<gene>
    <name evidence="1" type="primary">rsmH_3</name>
    <name evidence="1" type="ORF">CM83_29760</name>
</gene>
<sequence>MHITCGKTNTDHEDELLCYLCSTAENALEQRKRSISHLETQAKKMKCESDKKFPAVPAGTTVRLPIPDLDKGRGDLRNVLAVIMSVTEDGFYRLGTADGILKQLLYARSQSTVCPKKLMYSEDVPQKTTTLRTTAIAQSLVVARDLSDVRARPGV</sequence>
<accession>A0A0A9W4T5</accession>
<dbReference type="GO" id="GO:0032259">
    <property type="term" value="P:methylation"/>
    <property type="evidence" value="ECO:0007669"/>
    <property type="project" value="UniProtKB-KW"/>
</dbReference>
<name>A0A0A9W4T5_LYGHE</name>
<dbReference type="AlphaFoldDB" id="A0A0A9W4T5"/>
<reference evidence="1" key="1">
    <citation type="journal article" date="2014" name="PLoS ONE">
        <title>Transcriptome-Based Identification of ABC Transporters in the Western Tarnished Plant Bug Lygus hesperus.</title>
        <authorList>
            <person name="Hull J.J."/>
            <person name="Chaney K."/>
            <person name="Geib S.M."/>
            <person name="Fabrick J.A."/>
            <person name="Brent C.S."/>
            <person name="Walsh D."/>
            <person name="Lavine L.C."/>
        </authorList>
    </citation>
    <scope>NUCLEOTIDE SEQUENCE</scope>
</reference>